<keyword evidence="6" id="KW-1185">Reference proteome</keyword>
<feature type="transmembrane region" description="Helical" evidence="3">
    <location>
        <begin position="7"/>
        <end position="28"/>
    </location>
</feature>
<dbReference type="RefSeq" id="WP_163964143.1">
    <property type="nucleotide sequence ID" value="NZ_JAAGNX010000002.1"/>
</dbReference>
<keyword evidence="3" id="KW-1133">Transmembrane helix</keyword>
<keyword evidence="5" id="KW-0808">Transferase</keyword>
<proteinExistence type="inferred from homology"/>
<evidence type="ECO:0000256" key="3">
    <source>
        <dbReference type="SAM" id="Phobius"/>
    </source>
</evidence>
<gene>
    <name evidence="5" type="ORF">G0Q06_07780</name>
</gene>
<dbReference type="Proteomes" id="UP000478417">
    <property type="component" value="Unassembled WGS sequence"/>
</dbReference>
<reference evidence="5 6" key="1">
    <citation type="submission" date="2020-02" db="EMBL/GenBank/DDBJ databases">
        <title>Albibacoteraceae fam. nov., the first described family within the subdivision 4 Verrucomicrobia.</title>
        <authorList>
            <person name="Xi F."/>
        </authorList>
    </citation>
    <scope>NUCLEOTIDE SEQUENCE [LARGE SCALE GENOMIC DNA]</scope>
    <source>
        <strain evidence="5 6">CK1056</strain>
    </source>
</reference>
<dbReference type="PANTHER" id="PTHR30576">
    <property type="entry name" value="COLANIC BIOSYNTHESIS UDP-GLUCOSE LIPID CARRIER TRANSFERASE"/>
    <property type="match status" value="1"/>
</dbReference>
<sequence length="219" mass="25057">MKRILDLLLVLVALPFWLPLFILLWLTVRIKLGSPAFFRQKRAGKDGKSFEIIKFRTMRDLRDSDHKLLPDEARLTPFGKRLRSLSLDELPELFNVLCGDMSLVGPRPLPVVYLDRYSTEQARRHECRPGITGWAQVNGRNQVDWDERFQMDVWYVDHAGLLLDLKILWKTVSTVFSREGISAENTVTMHEFTGPGTSTGGRSLNSVPPQSPDPSHKTE</sequence>
<dbReference type="EMBL" id="JAAGNX010000002">
    <property type="protein sequence ID" value="NDV62344.1"/>
    <property type="molecule type" value="Genomic_DNA"/>
</dbReference>
<protein>
    <submittedName>
        <fullName evidence="5">Sugar transferase</fullName>
    </submittedName>
</protein>
<organism evidence="5 6">
    <name type="scientific">Oceanipulchritudo coccoides</name>
    <dbReference type="NCBI Taxonomy" id="2706888"/>
    <lineage>
        <taxon>Bacteria</taxon>
        <taxon>Pseudomonadati</taxon>
        <taxon>Verrucomicrobiota</taxon>
        <taxon>Opitutia</taxon>
        <taxon>Puniceicoccales</taxon>
        <taxon>Oceanipulchritudinaceae</taxon>
        <taxon>Oceanipulchritudo</taxon>
    </lineage>
</organism>
<dbReference type="Pfam" id="PF02397">
    <property type="entry name" value="Bac_transf"/>
    <property type="match status" value="1"/>
</dbReference>
<accession>A0A6B2M2J0</accession>
<keyword evidence="3" id="KW-0472">Membrane</keyword>
<evidence type="ECO:0000256" key="1">
    <source>
        <dbReference type="ARBA" id="ARBA00006464"/>
    </source>
</evidence>
<dbReference type="PANTHER" id="PTHR30576:SF8">
    <property type="entry name" value="UNDECAPRENYL-PHOSPHATE GALACTOSE PHOSPHOTRANSFERASE"/>
    <property type="match status" value="1"/>
</dbReference>
<evidence type="ECO:0000259" key="4">
    <source>
        <dbReference type="Pfam" id="PF02397"/>
    </source>
</evidence>
<evidence type="ECO:0000256" key="2">
    <source>
        <dbReference type="SAM" id="MobiDB-lite"/>
    </source>
</evidence>
<comment type="caution">
    <text evidence="5">The sequence shown here is derived from an EMBL/GenBank/DDBJ whole genome shotgun (WGS) entry which is preliminary data.</text>
</comment>
<comment type="similarity">
    <text evidence="1">Belongs to the bacterial sugar transferase family.</text>
</comment>
<name>A0A6B2M2J0_9BACT</name>
<evidence type="ECO:0000313" key="5">
    <source>
        <dbReference type="EMBL" id="NDV62344.1"/>
    </source>
</evidence>
<feature type="domain" description="Bacterial sugar transferase" evidence="4">
    <location>
        <begin position="2"/>
        <end position="176"/>
    </location>
</feature>
<dbReference type="InterPro" id="IPR003362">
    <property type="entry name" value="Bact_transf"/>
</dbReference>
<dbReference type="AlphaFoldDB" id="A0A6B2M2J0"/>
<feature type="region of interest" description="Disordered" evidence="2">
    <location>
        <begin position="191"/>
        <end position="219"/>
    </location>
</feature>
<dbReference type="GO" id="GO:0016780">
    <property type="term" value="F:phosphotransferase activity, for other substituted phosphate groups"/>
    <property type="evidence" value="ECO:0007669"/>
    <property type="project" value="TreeGrafter"/>
</dbReference>
<keyword evidence="3" id="KW-0812">Transmembrane</keyword>
<evidence type="ECO:0000313" key="6">
    <source>
        <dbReference type="Proteomes" id="UP000478417"/>
    </source>
</evidence>